<feature type="transmembrane region" description="Helical" evidence="18">
    <location>
        <begin position="401"/>
        <end position="425"/>
    </location>
</feature>
<evidence type="ECO:0000256" key="1">
    <source>
        <dbReference type="ARBA" id="ARBA00004141"/>
    </source>
</evidence>
<dbReference type="OrthoDB" id="5597044at2759"/>
<evidence type="ECO:0000313" key="19">
    <source>
        <dbReference type="EMBL" id="CAD7276856.1"/>
    </source>
</evidence>
<evidence type="ECO:0000256" key="2">
    <source>
        <dbReference type="ARBA" id="ARBA00004172"/>
    </source>
</evidence>
<evidence type="ECO:0000313" key="20">
    <source>
        <dbReference type="Proteomes" id="UP000678499"/>
    </source>
</evidence>
<dbReference type="EMBL" id="OA882772">
    <property type="protein sequence ID" value="CAD7276856.1"/>
    <property type="molecule type" value="Genomic_DNA"/>
</dbReference>
<evidence type="ECO:0000256" key="6">
    <source>
        <dbReference type="ARBA" id="ARBA00004601"/>
    </source>
</evidence>
<reference evidence="19" key="1">
    <citation type="submission" date="2020-11" db="EMBL/GenBank/DDBJ databases">
        <authorList>
            <person name="Tran Van P."/>
        </authorList>
    </citation>
    <scope>NUCLEOTIDE SEQUENCE</scope>
</reference>
<dbReference type="PANTHER" id="PTHR15664">
    <property type="entry name" value="C20ORF30 PROTEIN"/>
    <property type="match status" value="1"/>
</dbReference>
<comment type="similarity">
    <text evidence="8">Belongs to the TMEM134/TMEM230 family.</text>
</comment>
<gene>
    <name evidence="19" type="ORF">NMOB1V02_LOCUS4606</name>
</gene>
<evidence type="ECO:0000256" key="14">
    <source>
        <dbReference type="ARBA" id="ARBA00023136"/>
    </source>
</evidence>
<evidence type="ECO:0000256" key="5">
    <source>
        <dbReference type="ARBA" id="ARBA00004419"/>
    </source>
</evidence>
<evidence type="ECO:0000256" key="10">
    <source>
        <dbReference type="ARBA" id="ARBA00022753"/>
    </source>
</evidence>
<keyword evidence="11 18" id="KW-1133">Transmembrane helix</keyword>
<dbReference type="PANTHER" id="PTHR15664:SF6">
    <property type="entry name" value="TRANSMEMBRANE PROTEIN 230"/>
    <property type="match status" value="1"/>
</dbReference>
<dbReference type="GO" id="GO:0055037">
    <property type="term" value="C:recycling endosome"/>
    <property type="evidence" value="ECO:0007669"/>
    <property type="project" value="UniProtKB-SubCell"/>
</dbReference>
<comment type="function">
    <text evidence="16">Involved in trafficking and recycling of synaptic vesicles.</text>
</comment>
<dbReference type="InterPro" id="IPR008590">
    <property type="entry name" value="TMEM_230/134"/>
</dbReference>
<accession>A0A7R9BKP8</accession>
<keyword evidence="12" id="KW-0770">Synapse</keyword>
<dbReference type="GO" id="GO:0005776">
    <property type="term" value="C:autophagosome"/>
    <property type="evidence" value="ECO:0007669"/>
    <property type="project" value="UniProtKB-SubCell"/>
</dbReference>
<organism evidence="19">
    <name type="scientific">Notodromas monacha</name>
    <dbReference type="NCBI Taxonomy" id="399045"/>
    <lineage>
        <taxon>Eukaryota</taxon>
        <taxon>Metazoa</taxon>
        <taxon>Ecdysozoa</taxon>
        <taxon>Arthropoda</taxon>
        <taxon>Crustacea</taxon>
        <taxon>Oligostraca</taxon>
        <taxon>Ostracoda</taxon>
        <taxon>Podocopa</taxon>
        <taxon>Podocopida</taxon>
        <taxon>Cypridocopina</taxon>
        <taxon>Cypridoidea</taxon>
        <taxon>Cyprididae</taxon>
        <taxon>Notodromas</taxon>
    </lineage>
</organism>
<proteinExistence type="inferred from homology"/>
<sequence>MTFFLGQLNASSQRSRRHQQLSVSSAASSSSSSAAFSSRRPYDVGRQWDGLAVLGVNARTLRLGRRARDQLAAEAQCYSEAPRSRRAELLADLVRDVGANAPLSQSLNCCTSDDGALGRCDATSALYFALSVVLLGVGAFVTVFGFVNYSAVFGPRDRPMPEHVWLLGPIFVCSGLLVCCKAVLHMRRKKMLFQVLRLQNILNWELQHERRMDRNPSVLTLPPSYEVALGMPTTTPTTSCESPTTTLTIRGDINGLDDRDGGERVDDEEVYLAPPSYDEALRLLARLRKDDPTTDVDLDIGDVGGGCTLRLLDDLVSVGVDVGDDIIVFRNVKYTPLSEKSGADEPDNTEDLRFEAKPKQRVPWKAIGFAVVLFLGGTLLLVLGSLIVAGKIEEKYADRTWPLILVGALMFVPGAYHVRIAYLAFRGHRGYSFDDIPSYYDD</sequence>
<evidence type="ECO:0000256" key="4">
    <source>
        <dbReference type="ARBA" id="ARBA00004412"/>
    </source>
</evidence>
<dbReference type="Pfam" id="PF05915">
    <property type="entry name" value="TMEM_230_134"/>
    <property type="match status" value="1"/>
</dbReference>
<evidence type="ECO:0000256" key="16">
    <source>
        <dbReference type="ARBA" id="ARBA00024003"/>
    </source>
</evidence>
<evidence type="ECO:0000256" key="3">
    <source>
        <dbReference type="ARBA" id="ARBA00004234"/>
    </source>
</evidence>
<dbReference type="Proteomes" id="UP000678499">
    <property type="component" value="Unassembled WGS sequence"/>
</dbReference>
<protein>
    <recommendedName>
        <fullName evidence="17">Transmembrane protein 230</fullName>
    </recommendedName>
</protein>
<keyword evidence="10" id="KW-0967">Endosome</keyword>
<dbReference type="AlphaFoldDB" id="A0A7R9BKP8"/>
<dbReference type="InterPro" id="IPR044234">
    <property type="entry name" value="TMEM230"/>
</dbReference>
<evidence type="ECO:0000256" key="15">
    <source>
        <dbReference type="ARBA" id="ARBA00023329"/>
    </source>
</evidence>
<evidence type="ECO:0000256" key="7">
    <source>
        <dbReference type="ARBA" id="ARBA00004603"/>
    </source>
</evidence>
<dbReference type="GO" id="GO:0008021">
    <property type="term" value="C:synaptic vesicle"/>
    <property type="evidence" value="ECO:0007669"/>
    <property type="project" value="UniProtKB-SubCell"/>
</dbReference>
<evidence type="ECO:0000256" key="12">
    <source>
        <dbReference type="ARBA" id="ARBA00023018"/>
    </source>
</evidence>
<feature type="transmembrane region" description="Helical" evidence="18">
    <location>
        <begin position="126"/>
        <end position="152"/>
    </location>
</feature>
<feature type="transmembrane region" description="Helical" evidence="18">
    <location>
        <begin position="164"/>
        <end position="184"/>
    </location>
</feature>
<keyword evidence="20" id="KW-1185">Reference proteome</keyword>
<evidence type="ECO:0000256" key="18">
    <source>
        <dbReference type="SAM" id="Phobius"/>
    </source>
</evidence>
<dbReference type="GO" id="GO:0005769">
    <property type="term" value="C:early endosome"/>
    <property type="evidence" value="ECO:0007669"/>
    <property type="project" value="UniProtKB-SubCell"/>
</dbReference>
<evidence type="ECO:0000256" key="17">
    <source>
        <dbReference type="ARBA" id="ARBA00024088"/>
    </source>
</evidence>
<evidence type="ECO:0000256" key="9">
    <source>
        <dbReference type="ARBA" id="ARBA00022692"/>
    </source>
</evidence>
<keyword evidence="14 18" id="KW-0472">Membrane</keyword>
<evidence type="ECO:0000256" key="11">
    <source>
        <dbReference type="ARBA" id="ARBA00022989"/>
    </source>
</evidence>
<name>A0A7R9BKP8_9CRUS</name>
<dbReference type="GO" id="GO:0016020">
    <property type="term" value="C:membrane"/>
    <property type="evidence" value="ECO:0007669"/>
    <property type="project" value="UniProtKB-SubCell"/>
</dbReference>
<comment type="subcellular location">
    <subcellularLocation>
        <location evidence="5">Cytoplasmic vesicle</location>
        <location evidence="5">Autophagosome</location>
    </subcellularLocation>
    <subcellularLocation>
        <location evidence="3">Cytoplasmic vesicle</location>
        <location evidence="3">Secretory vesicle</location>
        <location evidence="3">Synaptic vesicle</location>
    </subcellularLocation>
    <subcellularLocation>
        <location evidence="4">Early endosome</location>
    </subcellularLocation>
    <subcellularLocation>
        <location evidence="6">Golgi apparatus</location>
        <location evidence="6">trans-Golgi network</location>
    </subcellularLocation>
    <subcellularLocation>
        <location evidence="7">Late endosome</location>
    </subcellularLocation>
    <subcellularLocation>
        <location evidence="1">Membrane</location>
        <topology evidence="1">Multi-pass membrane protein</topology>
    </subcellularLocation>
    <subcellularLocation>
        <location evidence="2">Recycling endosome</location>
    </subcellularLocation>
</comment>
<dbReference type="GO" id="GO:0005770">
    <property type="term" value="C:late endosome"/>
    <property type="evidence" value="ECO:0007669"/>
    <property type="project" value="UniProtKB-SubCell"/>
</dbReference>
<keyword evidence="13" id="KW-0333">Golgi apparatus</keyword>
<keyword evidence="9 18" id="KW-0812">Transmembrane</keyword>
<evidence type="ECO:0000256" key="13">
    <source>
        <dbReference type="ARBA" id="ARBA00023034"/>
    </source>
</evidence>
<feature type="transmembrane region" description="Helical" evidence="18">
    <location>
        <begin position="366"/>
        <end position="389"/>
    </location>
</feature>
<evidence type="ECO:0000256" key="8">
    <source>
        <dbReference type="ARBA" id="ARBA00007743"/>
    </source>
</evidence>
<dbReference type="GO" id="GO:0005794">
    <property type="term" value="C:Golgi apparatus"/>
    <property type="evidence" value="ECO:0007669"/>
    <property type="project" value="UniProtKB-SubCell"/>
</dbReference>
<dbReference type="EMBL" id="CAJPEX010000735">
    <property type="protein sequence ID" value="CAG0917008.1"/>
    <property type="molecule type" value="Genomic_DNA"/>
</dbReference>
<keyword evidence="15" id="KW-0968">Cytoplasmic vesicle</keyword>